<keyword evidence="3" id="KW-1185">Reference proteome</keyword>
<dbReference type="InterPro" id="IPR011042">
    <property type="entry name" value="6-blade_b-propeller_TolB-like"/>
</dbReference>
<keyword evidence="1" id="KW-0732">Signal</keyword>
<dbReference type="Pfam" id="PF07676">
    <property type="entry name" value="PD40"/>
    <property type="match status" value="3"/>
</dbReference>
<feature type="chain" id="PRO_5025655094" description="Exo-alpha-sialidase" evidence="1">
    <location>
        <begin position="20"/>
        <end position="300"/>
    </location>
</feature>
<evidence type="ECO:0000313" key="2">
    <source>
        <dbReference type="EMBL" id="QHS59403.1"/>
    </source>
</evidence>
<evidence type="ECO:0008006" key="4">
    <source>
        <dbReference type="Google" id="ProtNLM"/>
    </source>
</evidence>
<dbReference type="Proteomes" id="UP000476411">
    <property type="component" value="Chromosome"/>
</dbReference>
<accession>A0A6B9ZFR8</accession>
<dbReference type="KEGG" id="chih:GWR21_07330"/>
<dbReference type="SUPFAM" id="SSF82171">
    <property type="entry name" value="DPP6 N-terminal domain-like"/>
    <property type="match status" value="1"/>
</dbReference>
<proteinExistence type="predicted"/>
<dbReference type="RefSeq" id="WP_162331100.1">
    <property type="nucleotide sequence ID" value="NZ_CP048113.1"/>
</dbReference>
<feature type="signal peptide" evidence="1">
    <location>
        <begin position="1"/>
        <end position="19"/>
    </location>
</feature>
<evidence type="ECO:0000313" key="3">
    <source>
        <dbReference type="Proteomes" id="UP000476411"/>
    </source>
</evidence>
<evidence type="ECO:0000256" key="1">
    <source>
        <dbReference type="SAM" id="SignalP"/>
    </source>
</evidence>
<reference evidence="2 3" key="1">
    <citation type="submission" date="2020-01" db="EMBL/GenBank/DDBJ databases">
        <title>Complete genome sequence of Chitinophaga sp. H33E-04 isolated from quinoa roots.</title>
        <authorList>
            <person name="Weon H.-Y."/>
            <person name="Lee S.A."/>
        </authorList>
    </citation>
    <scope>NUCLEOTIDE SEQUENCE [LARGE SCALE GENOMIC DNA]</scope>
    <source>
        <strain evidence="2 3">H33E-04</strain>
    </source>
</reference>
<gene>
    <name evidence="2" type="ORF">GWR21_07330</name>
</gene>
<name>A0A6B9ZFR8_9BACT</name>
<protein>
    <recommendedName>
        <fullName evidence="4">Exo-alpha-sialidase</fullName>
    </recommendedName>
</protein>
<dbReference type="Gene3D" id="2.120.10.30">
    <property type="entry name" value="TolB, C-terminal domain"/>
    <property type="match status" value="1"/>
</dbReference>
<dbReference type="EMBL" id="CP048113">
    <property type="protein sequence ID" value="QHS59403.1"/>
    <property type="molecule type" value="Genomic_DNA"/>
</dbReference>
<organism evidence="2 3">
    <name type="scientific">Chitinophaga agri</name>
    <dbReference type="NCBI Taxonomy" id="2703787"/>
    <lineage>
        <taxon>Bacteria</taxon>
        <taxon>Pseudomonadati</taxon>
        <taxon>Bacteroidota</taxon>
        <taxon>Chitinophagia</taxon>
        <taxon>Chitinophagales</taxon>
        <taxon>Chitinophagaceae</taxon>
        <taxon>Chitinophaga</taxon>
    </lineage>
</organism>
<dbReference type="InterPro" id="IPR011659">
    <property type="entry name" value="WD40"/>
</dbReference>
<sequence length="300" mass="33818">MMKLVLFVLILLSQIKAFAQTTIKSSTAYLGETPPGMTPVKFAPGVISLPDQHEFGSVFSRDGHECYYAVDIKGRAEIRYMQLKKGQWTKPVTILTDPLFSYNDPMLSPDQNRLYFISDRPVVGSADKKDYDIWYVKRKGDRWSAPVNAGKAINSGRHEYYVSFSNSGTMYFSSNSHANEKRTDNFDIYAASCVNDEFGQPVPLPDAINTVAYEADVFVAGDESYLIFCAARADGYGAGDLYISFRKRDGTWTNAKNMGDRINTPGHELCPFVTADGKYLFYTSSRDIYWIDARVIDTFR</sequence>
<dbReference type="AlphaFoldDB" id="A0A6B9ZFR8"/>